<keyword evidence="4 11" id="KW-0812">Transmembrane</keyword>
<dbReference type="InterPro" id="IPR036640">
    <property type="entry name" value="ABC1_TM_sf"/>
</dbReference>
<dbReference type="GO" id="GO:0005524">
    <property type="term" value="F:ATP binding"/>
    <property type="evidence" value="ECO:0007669"/>
    <property type="project" value="UniProtKB-KW"/>
</dbReference>
<feature type="transmembrane region" description="Helical" evidence="11">
    <location>
        <begin position="938"/>
        <end position="962"/>
    </location>
</feature>
<dbReference type="PROSITE" id="PS50893">
    <property type="entry name" value="ABC_TRANSPORTER_2"/>
    <property type="match status" value="2"/>
</dbReference>
<dbReference type="CDD" id="cd18578">
    <property type="entry name" value="ABC_6TM_Pgp_ABCB1_D2_like"/>
    <property type="match status" value="1"/>
</dbReference>
<dbReference type="SUPFAM" id="SSF52540">
    <property type="entry name" value="P-loop containing nucleoside triphosphate hydrolases"/>
    <property type="match status" value="2"/>
</dbReference>
<dbReference type="GO" id="GO:0016887">
    <property type="term" value="F:ATP hydrolysis activity"/>
    <property type="evidence" value="ECO:0007669"/>
    <property type="project" value="InterPro"/>
</dbReference>
<dbReference type="PROSITE" id="PS50929">
    <property type="entry name" value="ABC_TM1F"/>
    <property type="match status" value="2"/>
</dbReference>
<dbReference type="InterPro" id="IPR011527">
    <property type="entry name" value="ABC1_TM_dom"/>
</dbReference>
<feature type="domain" description="ABC transporter" evidence="12">
    <location>
        <begin position="350"/>
        <end position="597"/>
    </location>
</feature>
<dbReference type="Pfam" id="PF00005">
    <property type="entry name" value="ABC_tran"/>
    <property type="match status" value="2"/>
</dbReference>
<evidence type="ECO:0000313" key="14">
    <source>
        <dbReference type="EMBL" id="KAF2194536.1"/>
    </source>
</evidence>
<dbReference type="Pfam" id="PF00664">
    <property type="entry name" value="ABC_membrane"/>
    <property type="match status" value="2"/>
</dbReference>
<feature type="domain" description="ABC transmembrane type-1" evidence="13">
    <location>
        <begin position="25"/>
        <end position="315"/>
    </location>
</feature>
<feature type="transmembrane region" description="Helical" evidence="11">
    <location>
        <begin position="908"/>
        <end position="926"/>
    </location>
</feature>
<feature type="transmembrane region" description="Helical" evidence="11">
    <location>
        <begin position="150"/>
        <end position="170"/>
    </location>
</feature>
<dbReference type="InterPro" id="IPR003439">
    <property type="entry name" value="ABC_transporter-like_ATP-bd"/>
</dbReference>
<dbReference type="InterPro" id="IPR003593">
    <property type="entry name" value="AAA+_ATPase"/>
</dbReference>
<feature type="domain" description="ABC transmembrane type-1" evidence="13">
    <location>
        <begin position="678"/>
        <end position="967"/>
    </location>
</feature>
<keyword evidence="3" id="KW-0813">Transport</keyword>
<evidence type="ECO:0000259" key="12">
    <source>
        <dbReference type="PROSITE" id="PS50893"/>
    </source>
</evidence>
<evidence type="ECO:0000313" key="15">
    <source>
        <dbReference type="Proteomes" id="UP000800200"/>
    </source>
</evidence>
<keyword evidence="9 11" id="KW-0472">Membrane</keyword>
<dbReference type="PANTHER" id="PTHR43394">
    <property type="entry name" value="ATP-DEPENDENT PERMEASE MDL1, MITOCHONDRIAL"/>
    <property type="match status" value="1"/>
</dbReference>
<comment type="subcellular location">
    <subcellularLocation>
        <location evidence="1">Membrane</location>
        <topology evidence="1">Multi-pass membrane protein</topology>
    </subcellularLocation>
</comment>
<evidence type="ECO:0000259" key="13">
    <source>
        <dbReference type="PROSITE" id="PS50929"/>
    </source>
</evidence>
<evidence type="ECO:0000256" key="8">
    <source>
        <dbReference type="ARBA" id="ARBA00022989"/>
    </source>
</evidence>
<feature type="transmembrane region" description="Helical" evidence="11">
    <location>
        <begin position="75"/>
        <end position="96"/>
    </location>
</feature>
<evidence type="ECO:0000256" key="5">
    <source>
        <dbReference type="ARBA" id="ARBA00022737"/>
    </source>
</evidence>
<dbReference type="InterPro" id="IPR027417">
    <property type="entry name" value="P-loop_NTPase"/>
</dbReference>
<dbReference type="FunFam" id="3.40.50.300:FF:000251">
    <property type="entry name" value="ABC transporter B family member 19"/>
    <property type="match status" value="1"/>
</dbReference>
<dbReference type="Gene3D" id="1.20.1560.10">
    <property type="entry name" value="ABC transporter type 1, transmembrane domain"/>
    <property type="match status" value="1"/>
</dbReference>
<dbReference type="Proteomes" id="UP000800200">
    <property type="component" value="Unassembled WGS sequence"/>
</dbReference>
<dbReference type="InterPro" id="IPR039421">
    <property type="entry name" value="Type_1_exporter"/>
</dbReference>
<evidence type="ECO:0000256" key="7">
    <source>
        <dbReference type="ARBA" id="ARBA00022840"/>
    </source>
</evidence>
<accession>A0A6A6EX91</accession>
<evidence type="ECO:0000256" key="2">
    <source>
        <dbReference type="ARBA" id="ARBA00007577"/>
    </source>
</evidence>
<feature type="transmembrane region" description="Helical" evidence="11">
    <location>
        <begin position="176"/>
        <end position="195"/>
    </location>
</feature>
<feature type="transmembrane region" description="Helical" evidence="11">
    <location>
        <begin position="795"/>
        <end position="818"/>
    </location>
</feature>
<evidence type="ECO:0000256" key="6">
    <source>
        <dbReference type="ARBA" id="ARBA00022741"/>
    </source>
</evidence>
<feature type="transmembrane region" description="Helical" evidence="11">
    <location>
        <begin position="824"/>
        <end position="849"/>
    </location>
</feature>
<feature type="transmembrane region" description="Helical" evidence="11">
    <location>
        <begin position="676"/>
        <end position="701"/>
    </location>
</feature>
<dbReference type="FunFam" id="3.40.50.300:FF:000913">
    <property type="entry name" value="ABC multidrug transporter SitT"/>
    <property type="match status" value="1"/>
</dbReference>
<keyword evidence="15" id="KW-1185">Reference proteome</keyword>
<comment type="similarity">
    <text evidence="2">Belongs to the ABC transporter superfamily. ABCB family. Multidrug resistance exporter (TC 3.A.1.201) subfamily.</text>
</comment>
<evidence type="ECO:0000256" key="9">
    <source>
        <dbReference type="ARBA" id="ARBA00023136"/>
    </source>
</evidence>
<feature type="domain" description="ABC transporter" evidence="12">
    <location>
        <begin position="1008"/>
        <end position="1246"/>
    </location>
</feature>
<reference evidence="14" key="1">
    <citation type="journal article" date="2020" name="Stud. Mycol.">
        <title>101 Dothideomycetes genomes: a test case for predicting lifestyles and emergence of pathogens.</title>
        <authorList>
            <person name="Haridas S."/>
            <person name="Albert R."/>
            <person name="Binder M."/>
            <person name="Bloem J."/>
            <person name="Labutti K."/>
            <person name="Salamov A."/>
            <person name="Andreopoulos B."/>
            <person name="Baker S."/>
            <person name="Barry K."/>
            <person name="Bills G."/>
            <person name="Bluhm B."/>
            <person name="Cannon C."/>
            <person name="Castanera R."/>
            <person name="Culley D."/>
            <person name="Daum C."/>
            <person name="Ezra D."/>
            <person name="Gonzalez J."/>
            <person name="Henrissat B."/>
            <person name="Kuo A."/>
            <person name="Liang C."/>
            <person name="Lipzen A."/>
            <person name="Lutzoni F."/>
            <person name="Magnuson J."/>
            <person name="Mondo S."/>
            <person name="Nolan M."/>
            <person name="Ohm R."/>
            <person name="Pangilinan J."/>
            <person name="Park H.-J."/>
            <person name="Ramirez L."/>
            <person name="Alfaro M."/>
            <person name="Sun H."/>
            <person name="Tritt A."/>
            <person name="Yoshinaga Y."/>
            <person name="Zwiers L.-H."/>
            <person name="Turgeon B."/>
            <person name="Goodwin S."/>
            <person name="Spatafora J."/>
            <person name="Crous P."/>
            <person name="Grigoriev I."/>
        </authorList>
    </citation>
    <scope>NUCLEOTIDE SEQUENCE</scope>
    <source>
        <strain evidence="14">CBS 207.26</strain>
    </source>
</reference>
<dbReference type="Gene3D" id="3.40.50.300">
    <property type="entry name" value="P-loop containing nucleotide triphosphate hydrolases"/>
    <property type="match status" value="2"/>
</dbReference>
<dbReference type="GO" id="GO:0015421">
    <property type="term" value="F:ABC-type oligopeptide transporter activity"/>
    <property type="evidence" value="ECO:0007669"/>
    <property type="project" value="TreeGrafter"/>
</dbReference>
<protein>
    <submittedName>
        <fullName evidence="14">Multidrug resistance protein 1, 2, 3</fullName>
    </submittedName>
</protein>
<dbReference type="AlphaFoldDB" id="A0A6A6EX91"/>
<dbReference type="GO" id="GO:0005743">
    <property type="term" value="C:mitochondrial inner membrane"/>
    <property type="evidence" value="ECO:0007669"/>
    <property type="project" value="TreeGrafter"/>
</dbReference>
<keyword evidence="8 11" id="KW-1133">Transmembrane helix</keyword>
<dbReference type="PROSITE" id="PS00211">
    <property type="entry name" value="ABC_TRANSPORTER_1"/>
    <property type="match status" value="1"/>
</dbReference>
<evidence type="ECO:0000256" key="4">
    <source>
        <dbReference type="ARBA" id="ARBA00022692"/>
    </source>
</evidence>
<dbReference type="SMART" id="SM00382">
    <property type="entry name" value="AAA"/>
    <property type="match status" value="2"/>
</dbReference>
<dbReference type="SUPFAM" id="SSF90123">
    <property type="entry name" value="ABC transporter transmembrane region"/>
    <property type="match status" value="2"/>
</dbReference>
<evidence type="ECO:0000256" key="3">
    <source>
        <dbReference type="ARBA" id="ARBA00022448"/>
    </source>
</evidence>
<evidence type="ECO:0000256" key="1">
    <source>
        <dbReference type="ARBA" id="ARBA00004141"/>
    </source>
</evidence>
<dbReference type="GO" id="GO:0090374">
    <property type="term" value="P:oligopeptide export from mitochondrion"/>
    <property type="evidence" value="ECO:0007669"/>
    <property type="project" value="TreeGrafter"/>
</dbReference>
<feature type="transmembrane region" description="Helical" evidence="11">
    <location>
        <begin position="23"/>
        <end position="45"/>
    </location>
</feature>
<keyword evidence="5" id="KW-0677">Repeat</keyword>
<keyword evidence="6" id="KW-0547">Nucleotide-binding</keyword>
<dbReference type="EMBL" id="ML994611">
    <property type="protein sequence ID" value="KAF2194536.1"/>
    <property type="molecule type" value="Genomic_DNA"/>
</dbReference>
<feature type="transmembrane region" description="Helical" evidence="11">
    <location>
        <begin position="721"/>
        <end position="746"/>
    </location>
</feature>
<proteinExistence type="inferred from homology"/>
<dbReference type="OrthoDB" id="6500128at2759"/>
<keyword evidence="7" id="KW-0067">ATP-binding</keyword>
<dbReference type="CDD" id="cd18577">
    <property type="entry name" value="ABC_6TM_Pgp_ABCB1_D1_like"/>
    <property type="match status" value="1"/>
</dbReference>
<gene>
    <name evidence="14" type="ORF">K469DRAFT_774027</name>
</gene>
<organism evidence="14 15">
    <name type="scientific">Zopfia rhizophila CBS 207.26</name>
    <dbReference type="NCBI Taxonomy" id="1314779"/>
    <lineage>
        <taxon>Eukaryota</taxon>
        <taxon>Fungi</taxon>
        <taxon>Dikarya</taxon>
        <taxon>Ascomycota</taxon>
        <taxon>Pezizomycotina</taxon>
        <taxon>Dothideomycetes</taxon>
        <taxon>Dothideomycetes incertae sedis</taxon>
        <taxon>Zopfiaceae</taxon>
        <taxon>Zopfia</taxon>
    </lineage>
</organism>
<feature type="region of interest" description="Disordered" evidence="10">
    <location>
        <begin position="605"/>
        <end position="628"/>
    </location>
</feature>
<evidence type="ECO:0000256" key="10">
    <source>
        <dbReference type="SAM" id="MobiDB-lite"/>
    </source>
</evidence>
<name>A0A6A6EX91_9PEZI</name>
<evidence type="ECO:0000256" key="11">
    <source>
        <dbReference type="SAM" id="Phobius"/>
    </source>
</evidence>
<dbReference type="PANTHER" id="PTHR43394:SF11">
    <property type="entry name" value="ATP-BINDING CASSETTE TRANSPORTER"/>
    <property type="match status" value="1"/>
</dbReference>
<dbReference type="InterPro" id="IPR017871">
    <property type="entry name" value="ABC_transporter-like_CS"/>
</dbReference>
<feature type="transmembrane region" description="Helical" evidence="11">
    <location>
        <begin position="286"/>
        <end position="304"/>
    </location>
</feature>
<sequence length="1250" mass="135672">MSIVSGSRHQTIFEYATAFDKTVLLVSFICAVIGGILNPFIAVIYGNLVGVFDDYAGGSVEKHQMRSKLDKYTLYYVYLAIAIFVVIYVSTVGFYYSGERIIRALRNAYLKAILRQNMAYFDTHSPGEISTRIMSDMNLVREGITSKASIALTAFATFAAAFVINFIMYWKTALVLSPTFVTMVVIGSFGGAYVVKQHKKVMAQSSQASSLAEEAIASMRLVSAFGIQEHMTGKYSSCLTSAGRPGIRSRNAIAGMIAWSNAVPSLVYALTFWAGSIFFVRGEVSVAVLTTTALVVVIGAFAIVRIAPAAQALSSTVSSAGLVLEEIARRSTQDPFASSGDCSATVKGDVEFRGVSLIYPSRDNRTVLHEVSFACPAMKTTAIVGASGSGKSSIIGLMERFYEPTAGEVCLDGKDIQSLNLSWLRGQMALVGQEPRLFDTTIFENIRYGEVSRREKAMQESPEEIREQVISAARKANAHDFITALPEGYQTQVGQKGFQLSTGQRQRIAIARALIRNPSILLLDEATSVLDSKSEATVQVAIEKAARQRTTIIIAYRLSTIRHSDNIIVMSEGRVAEQGTHDDLVARDGHYASLVRAQQIYSGSSEDKLASSNDSHEEIEEAEAHGHGKDNLVQDLNKKLSNGPADVSNFEKKIESLGLARTLAFIIKHNSKEYPLLILGLCCSIIAGLAIPGQSVIFAKVLETLSLHSLRYHQLRNDIDLYAGLFLMVAGVAFLSWLGAGVVFVYSTEKLSHRLRDRCFRSIMSQDVAFFDKKEHSTGLLLSIISLSTEELTGLGGPVMGGTLTFTSTIIGGIILSLAVGWKLALVCTTTIPIIVACGWLCLQILAVFDAKTRQDGRDSASYASELVKSVETVASLGLEEFVLDRYDEFLAQQSAQSLRSILSASSLYAASQSIVYLCAVLAFWYGGILIEDGEYSLFQFIICFSSLISGSQIAGSIFTFAPDASKAMHAAWEVKGILERKPLISPNHNGGDSDGDLSGRSVEHGTIEFKNVSFSYPSRPQRLALDDFSLKVEPGQSVALVGGSGSGKSTVFALVERFYNPNWGSVLAGGHDISKLNLGQYRQIISLVSQEAVLYSGSIRENIALGIPDQNVPDEAIWAACKQANIHDFVASLQDGLSTLVGPSGSMLSGGQKQRIAIARALLRQPKILLLDEATSALDTESERLVQAALEAAAKDKTTLTIAHRLSTVRKADRIYVLSQGTLVESGTHKELLTKKGKYWEFVNMQNLH</sequence>
<dbReference type="CDD" id="cd03249">
    <property type="entry name" value="ABC_MTABC3_MDL1_MDL2"/>
    <property type="match status" value="2"/>
</dbReference>
<feature type="transmembrane region" description="Helical" evidence="11">
    <location>
        <begin position="257"/>
        <end position="280"/>
    </location>
</feature>